<accession>A0A8C9UXD1</accession>
<dbReference type="SUPFAM" id="SSF48726">
    <property type="entry name" value="Immunoglobulin"/>
    <property type="match status" value="1"/>
</dbReference>
<evidence type="ECO:0000313" key="4">
    <source>
        <dbReference type="Proteomes" id="UP000694397"/>
    </source>
</evidence>
<dbReference type="InterPro" id="IPR013783">
    <property type="entry name" value="Ig-like_fold"/>
</dbReference>
<name>A0A8C9UXD1_SCLFO</name>
<dbReference type="InterPro" id="IPR036179">
    <property type="entry name" value="Ig-like_dom_sf"/>
</dbReference>
<keyword evidence="1" id="KW-0812">Transmembrane</keyword>
<evidence type="ECO:0000256" key="1">
    <source>
        <dbReference type="SAM" id="Phobius"/>
    </source>
</evidence>
<dbReference type="OrthoDB" id="10010359at2759"/>
<reference evidence="3 4" key="1">
    <citation type="submission" date="2019-04" db="EMBL/GenBank/DDBJ databases">
        <authorList>
            <consortium name="Wellcome Sanger Institute Data Sharing"/>
        </authorList>
    </citation>
    <scope>NUCLEOTIDE SEQUENCE [LARGE SCALE GENOMIC DNA]</scope>
</reference>
<dbReference type="Proteomes" id="UP000694397">
    <property type="component" value="Chromosome 16"/>
</dbReference>
<dbReference type="Gene3D" id="2.60.40.10">
    <property type="entry name" value="Immunoglobulins"/>
    <property type="match status" value="1"/>
</dbReference>
<reference evidence="3" key="3">
    <citation type="submission" date="2025-09" db="UniProtKB">
        <authorList>
            <consortium name="Ensembl"/>
        </authorList>
    </citation>
    <scope>IDENTIFICATION</scope>
</reference>
<dbReference type="Pfam" id="PF07686">
    <property type="entry name" value="V-set"/>
    <property type="match status" value="1"/>
</dbReference>
<protein>
    <recommendedName>
        <fullName evidence="2">Immunoglobulin domain-containing protein</fullName>
    </recommendedName>
</protein>
<feature type="domain" description="Immunoglobulin" evidence="2">
    <location>
        <begin position="24"/>
        <end position="117"/>
    </location>
</feature>
<proteinExistence type="predicted"/>
<dbReference type="AlphaFoldDB" id="A0A8C9UXD1"/>
<feature type="transmembrane region" description="Helical" evidence="1">
    <location>
        <begin position="119"/>
        <end position="137"/>
    </location>
</feature>
<keyword evidence="1" id="KW-0472">Membrane</keyword>
<evidence type="ECO:0000313" key="3">
    <source>
        <dbReference type="Ensembl" id="ENSSFOP00015000255.2"/>
    </source>
</evidence>
<dbReference type="InterPro" id="IPR003599">
    <property type="entry name" value="Ig_sub"/>
</dbReference>
<sequence length="144" mass="17014">ILTLQCVFSTGVSCSHLDRRFEETVLRTVQPGDNVTLCCDVKNEQKIIWYRQCSHENQPPWEISSYDITGNPVPRYSFIWNYASESFDLQIKNITESDLGIFYCECHRFGNITTRLNCYRGYCACLFIFFIDYLIFFKVREVKE</sequence>
<keyword evidence="4" id="KW-1185">Reference proteome</keyword>
<dbReference type="SMART" id="SM00409">
    <property type="entry name" value="IG"/>
    <property type="match status" value="1"/>
</dbReference>
<dbReference type="GeneTree" id="ENSGT00940000182316"/>
<keyword evidence="1" id="KW-1133">Transmembrane helix</keyword>
<dbReference type="Ensembl" id="ENSSFOT00015000282.2">
    <property type="protein sequence ID" value="ENSSFOP00015000255.2"/>
    <property type="gene ID" value="ENSSFOG00015000243.2"/>
</dbReference>
<organism evidence="3 4">
    <name type="scientific">Scleropages formosus</name>
    <name type="common">Asian bonytongue</name>
    <name type="synonym">Osteoglossum formosum</name>
    <dbReference type="NCBI Taxonomy" id="113540"/>
    <lineage>
        <taxon>Eukaryota</taxon>
        <taxon>Metazoa</taxon>
        <taxon>Chordata</taxon>
        <taxon>Craniata</taxon>
        <taxon>Vertebrata</taxon>
        <taxon>Euteleostomi</taxon>
        <taxon>Actinopterygii</taxon>
        <taxon>Neopterygii</taxon>
        <taxon>Teleostei</taxon>
        <taxon>Osteoglossocephala</taxon>
        <taxon>Osteoglossomorpha</taxon>
        <taxon>Osteoglossiformes</taxon>
        <taxon>Osteoglossidae</taxon>
        <taxon>Scleropages</taxon>
    </lineage>
</organism>
<reference evidence="3" key="2">
    <citation type="submission" date="2025-08" db="UniProtKB">
        <authorList>
            <consortium name="Ensembl"/>
        </authorList>
    </citation>
    <scope>IDENTIFICATION</scope>
</reference>
<dbReference type="InterPro" id="IPR013106">
    <property type="entry name" value="Ig_V-set"/>
</dbReference>
<evidence type="ECO:0000259" key="2">
    <source>
        <dbReference type="SMART" id="SM00409"/>
    </source>
</evidence>